<name>A0A1C7MKY2_GRIFR</name>
<proteinExistence type="predicted"/>
<dbReference type="EMBL" id="LUGG01000003">
    <property type="protein sequence ID" value="OBZ77096.1"/>
    <property type="molecule type" value="Genomic_DNA"/>
</dbReference>
<sequence>MDATNMVAHDVESDGVRTFSAKEMAFNILGLMHPLLFSITQVEPIWADLNGGMDCLPDLAEITTRRVRRNLNKKSELRRAIARDTQLISRSSIV</sequence>
<accession>A0A1C7MKY2</accession>
<comment type="caution">
    <text evidence="1">The sequence shown here is derived from an EMBL/GenBank/DDBJ whole genome shotgun (WGS) entry which is preliminary data.</text>
</comment>
<evidence type="ECO:0000313" key="2">
    <source>
        <dbReference type="Proteomes" id="UP000092993"/>
    </source>
</evidence>
<keyword evidence="2" id="KW-1185">Reference proteome</keyword>
<gene>
    <name evidence="1" type="ORF">A0H81_03486</name>
</gene>
<protein>
    <submittedName>
        <fullName evidence="1">Uncharacterized protein</fullName>
    </submittedName>
</protein>
<reference evidence="1 2" key="1">
    <citation type="submission" date="2016-03" db="EMBL/GenBank/DDBJ databases">
        <title>Whole genome sequencing of Grifola frondosa 9006-11.</title>
        <authorList>
            <person name="Min B."/>
            <person name="Park H."/>
            <person name="Kim J.-G."/>
            <person name="Cho H."/>
            <person name="Oh Y.-L."/>
            <person name="Kong W.-S."/>
            <person name="Choi I.-G."/>
        </authorList>
    </citation>
    <scope>NUCLEOTIDE SEQUENCE [LARGE SCALE GENOMIC DNA]</scope>
    <source>
        <strain evidence="1 2">9006-11</strain>
    </source>
</reference>
<dbReference type="OrthoDB" id="4251012at2759"/>
<dbReference type="STRING" id="5627.A0A1C7MKY2"/>
<dbReference type="AlphaFoldDB" id="A0A1C7MKY2"/>
<dbReference type="Proteomes" id="UP000092993">
    <property type="component" value="Unassembled WGS sequence"/>
</dbReference>
<dbReference type="Gene3D" id="3.40.50.720">
    <property type="entry name" value="NAD(P)-binding Rossmann-like Domain"/>
    <property type="match status" value="1"/>
</dbReference>
<evidence type="ECO:0000313" key="1">
    <source>
        <dbReference type="EMBL" id="OBZ77096.1"/>
    </source>
</evidence>
<organism evidence="1 2">
    <name type="scientific">Grifola frondosa</name>
    <name type="common">Maitake</name>
    <name type="synonym">Polyporus frondosus</name>
    <dbReference type="NCBI Taxonomy" id="5627"/>
    <lineage>
        <taxon>Eukaryota</taxon>
        <taxon>Fungi</taxon>
        <taxon>Dikarya</taxon>
        <taxon>Basidiomycota</taxon>
        <taxon>Agaricomycotina</taxon>
        <taxon>Agaricomycetes</taxon>
        <taxon>Polyporales</taxon>
        <taxon>Grifolaceae</taxon>
        <taxon>Grifola</taxon>
    </lineage>
</organism>